<dbReference type="PANTHER" id="PTHR35342">
    <property type="entry name" value="TRICARBOXYLIC TRANSPORT PROTEIN"/>
    <property type="match status" value="1"/>
</dbReference>
<keyword evidence="4" id="KW-1185">Reference proteome</keyword>
<dbReference type="PANTHER" id="PTHR35342:SF5">
    <property type="entry name" value="TRICARBOXYLIC TRANSPORT PROTEIN"/>
    <property type="match status" value="1"/>
</dbReference>
<protein>
    <submittedName>
        <fullName evidence="3">TctA family transporter</fullName>
    </submittedName>
</protein>
<comment type="caution">
    <text evidence="3">The sequence shown here is derived from an EMBL/GenBank/DDBJ whole genome shotgun (WGS) entry which is preliminary data.</text>
</comment>
<dbReference type="Pfam" id="PF01970">
    <property type="entry name" value="TctA"/>
    <property type="match status" value="1"/>
</dbReference>
<sequence>MVVLLILNLPFAPLWAKLLNIPREYLYAGIALFACFGVYAASASLVDVVFMLALGVLGFAMRRYGVPLAPVLIAVILGPLAETSLRAAMNNSENNPLTLVSTPITLTLYFLLIVVIAISAYNKLRLRTSADL</sequence>
<keyword evidence="1" id="KW-0472">Membrane</keyword>
<dbReference type="InterPro" id="IPR002823">
    <property type="entry name" value="DUF112_TM"/>
</dbReference>
<organism evidence="3 4">
    <name type="scientific">Hoyosella altamirensis</name>
    <dbReference type="NCBI Taxonomy" id="616997"/>
    <lineage>
        <taxon>Bacteria</taxon>
        <taxon>Bacillati</taxon>
        <taxon>Actinomycetota</taxon>
        <taxon>Actinomycetes</taxon>
        <taxon>Mycobacteriales</taxon>
        <taxon>Hoyosellaceae</taxon>
        <taxon>Hoyosella</taxon>
    </lineage>
</organism>
<evidence type="ECO:0000259" key="2">
    <source>
        <dbReference type="Pfam" id="PF01970"/>
    </source>
</evidence>
<dbReference type="AlphaFoldDB" id="A0A839RUS0"/>
<feature type="transmembrane region" description="Helical" evidence="1">
    <location>
        <begin position="26"/>
        <end position="57"/>
    </location>
</feature>
<name>A0A839RUS0_9ACTN</name>
<evidence type="ECO:0000313" key="4">
    <source>
        <dbReference type="Proteomes" id="UP000567922"/>
    </source>
</evidence>
<evidence type="ECO:0000313" key="3">
    <source>
        <dbReference type="EMBL" id="MBB3040047.1"/>
    </source>
</evidence>
<feature type="domain" description="DUF112" evidence="2">
    <location>
        <begin position="2"/>
        <end position="72"/>
    </location>
</feature>
<dbReference type="EMBL" id="JACHWS010000006">
    <property type="protein sequence ID" value="MBB3040047.1"/>
    <property type="molecule type" value="Genomic_DNA"/>
</dbReference>
<gene>
    <name evidence="3" type="ORF">FHU29_004542</name>
</gene>
<accession>A0A839RUS0</accession>
<feature type="transmembrane region" description="Helical" evidence="1">
    <location>
        <begin position="101"/>
        <end position="121"/>
    </location>
</feature>
<evidence type="ECO:0000256" key="1">
    <source>
        <dbReference type="SAM" id="Phobius"/>
    </source>
</evidence>
<feature type="transmembrane region" description="Helical" evidence="1">
    <location>
        <begin position="64"/>
        <end position="81"/>
    </location>
</feature>
<reference evidence="3 4" key="1">
    <citation type="submission" date="2020-08" db="EMBL/GenBank/DDBJ databases">
        <title>Sequencing the genomes of 1000 actinobacteria strains.</title>
        <authorList>
            <person name="Klenk H.-P."/>
        </authorList>
    </citation>
    <scope>NUCLEOTIDE SEQUENCE [LARGE SCALE GENOMIC DNA]</scope>
    <source>
        <strain evidence="3 4">DSM 45258</strain>
    </source>
</reference>
<dbReference type="Proteomes" id="UP000567922">
    <property type="component" value="Unassembled WGS sequence"/>
</dbReference>
<proteinExistence type="predicted"/>
<keyword evidence="1" id="KW-1133">Transmembrane helix</keyword>
<keyword evidence="1" id="KW-0812">Transmembrane</keyword>